<dbReference type="InterPro" id="IPR010753">
    <property type="entry name" value="DUF1330"/>
</dbReference>
<dbReference type="EMBL" id="JHEG02000041">
    <property type="protein sequence ID" value="KIE11772.1"/>
    <property type="molecule type" value="Genomic_DNA"/>
</dbReference>
<dbReference type="Gene3D" id="3.30.70.100">
    <property type="match status" value="1"/>
</dbReference>
<dbReference type="Pfam" id="PF07045">
    <property type="entry name" value="DUF1330"/>
    <property type="match status" value="1"/>
</dbReference>
<feature type="domain" description="DUF1330" evidence="1">
    <location>
        <begin position="8"/>
        <end position="87"/>
    </location>
</feature>
<dbReference type="InterPro" id="IPR011008">
    <property type="entry name" value="Dimeric_a/b-barrel"/>
</dbReference>
<dbReference type="STRING" id="1479485.DA73_0213810"/>
<evidence type="ECO:0000313" key="2">
    <source>
        <dbReference type="EMBL" id="KIE11772.1"/>
    </source>
</evidence>
<organism evidence="2">
    <name type="scientific">Tolypothrix bouteillei VB521301</name>
    <dbReference type="NCBI Taxonomy" id="1479485"/>
    <lineage>
        <taxon>Bacteria</taxon>
        <taxon>Bacillati</taxon>
        <taxon>Cyanobacteriota</taxon>
        <taxon>Cyanophyceae</taxon>
        <taxon>Nostocales</taxon>
        <taxon>Tolypothrichaceae</taxon>
        <taxon>Tolypothrix</taxon>
    </lineage>
</organism>
<dbReference type="SUPFAM" id="SSF54909">
    <property type="entry name" value="Dimeric alpha+beta barrel"/>
    <property type="match status" value="1"/>
</dbReference>
<accession>A0A0C1NAM9</accession>
<sequence>MPITMITIANFAEDGAEALQRYVEGVLPLLEQAGAKVQRYGGIETLIGSVCFDLVALMEFPSEAAMKQFLSSDAYAAMEPYREKAFKFLTTFSSNSLL</sequence>
<reference evidence="2" key="1">
    <citation type="journal article" date="2015" name="Genome Announc.">
        <title>Draft Genome Sequence of Tolypothrix boutellei Strain VB521301.</title>
        <authorList>
            <person name="Chandrababunaidu M.M."/>
            <person name="Singh D."/>
            <person name="Sen D."/>
            <person name="Bhan S."/>
            <person name="Das S."/>
            <person name="Gupta A."/>
            <person name="Adhikary S.P."/>
            <person name="Tripathy S."/>
        </authorList>
    </citation>
    <scope>NUCLEOTIDE SEQUENCE</scope>
    <source>
        <strain evidence="2">VB521301</strain>
    </source>
</reference>
<protein>
    <recommendedName>
        <fullName evidence="1">DUF1330 domain-containing protein</fullName>
    </recommendedName>
</protein>
<comment type="caution">
    <text evidence="2">The sequence shown here is derived from an EMBL/GenBank/DDBJ whole genome shotgun (WGS) entry which is preliminary data.</text>
</comment>
<proteinExistence type="predicted"/>
<evidence type="ECO:0000259" key="1">
    <source>
        <dbReference type="Pfam" id="PF07045"/>
    </source>
</evidence>
<dbReference type="AlphaFoldDB" id="A0A0C1NAM9"/>
<name>A0A0C1NAM9_9CYAN</name>
<dbReference type="OrthoDB" id="582594at2"/>
<gene>
    <name evidence="2" type="ORF">DA73_0213810</name>
</gene>